<dbReference type="Proteomes" id="UP000265703">
    <property type="component" value="Unassembled WGS sequence"/>
</dbReference>
<evidence type="ECO:0000313" key="2">
    <source>
        <dbReference type="Proteomes" id="UP000265703"/>
    </source>
</evidence>
<gene>
    <name evidence="1" type="ORF">C1645_824461</name>
</gene>
<dbReference type="EMBL" id="QKYT01000209">
    <property type="protein sequence ID" value="RIA89696.1"/>
    <property type="molecule type" value="Genomic_DNA"/>
</dbReference>
<proteinExistence type="predicted"/>
<reference evidence="1 2" key="1">
    <citation type="submission" date="2018-06" db="EMBL/GenBank/DDBJ databases">
        <title>Comparative genomics reveals the genomic features of Rhizophagus irregularis, R. cerebriforme, R. diaphanum and Gigaspora rosea, and their symbiotic lifestyle signature.</title>
        <authorList>
            <person name="Morin E."/>
            <person name="San Clemente H."/>
            <person name="Chen E.C.H."/>
            <person name="De La Providencia I."/>
            <person name="Hainaut M."/>
            <person name="Kuo A."/>
            <person name="Kohler A."/>
            <person name="Murat C."/>
            <person name="Tang N."/>
            <person name="Roy S."/>
            <person name="Loubradou J."/>
            <person name="Henrissat B."/>
            <person name="Grigoriev I.V."/>
            <person name="Corradi N."/>
            <person name="Roux C."/>
            <person name="Martin F.M."/>
        </authorList>
    </citation>
    <scope>NUCLEOTIDE SEQUENCE [LARGE SCALE GENOMIC DNA]</scope>
    <source>
        <strain evidence="1 2">DAOM 227022</strain>
    </source>
</reference>
<dbReference type="STRING" id="658196.A0A397SYJ9"/>
<name>A0A397SYJ9_9GLOM</name>
<dbReference type="OrthoDB" id="10343800at2759"/>
<protein>
    <submittedName>
        <fullName evidence="1">Uncharacterized protein</fullName>
    </submittedName>
</protein>
<sequence length="156" mass="17568">MANINTEMLTQFYGMLLYKKKDIVTIQECQAERKLGILPLVTIGGILEGPGNANKLEVPSDSELMRKTLADLYELLLELVGDLILIQENLNINGNPVLEVEYRSNEASANISFGEIFNLLMYLEDNIIAIQEELGIIGYSNQKRAEEADKISREYL</sequence>
<keyword evidence="2" id="KW-1185">Reference proteome</keyword>
<accession>A0A397SYJ9</accession>
<evidence type="ECO:0000313" key="1">
    <source>
        <dbReference type="EMBL" id="RIA89696.1"/>
    </source>
</evidence>
<comment type="caution">
    <text evidence="1">The sequence shown here is derived from an EMBL/GenBank/DDBJ whole genome shotgun (WGS) entry which is preliminary data.</text>
</comment>
<organism evidence="1 2">
    <name type="scientific">Glomus cerebriforme</name>
    <dbReference type="NCBI Taxonomy" id="658196"/>
    <lineage>
        <taxon>Eukaryota</taxon>
        <taxon>Fungi</taxon>
        <taxon>Fungi incertae sedis</taxon>
        <taxon>Mucoromycota</taxon>
        <taxon>Glomeromycotina</taxon>
        <taxon>Glomeromycetes</taxon>
        <taxon>Glomerales</taxon>
        <taxon>Glomeraceae</taxon>
        <taxon>Glomus</taxon>
    </lineage>
</organism>
<dbReference type="AlphaFoldDB" id="A0A397SYJ9"/>